<dbReference type="EMBL" id="VBOS01000080">
    <property type="protein sequence ID" value="TMQ58378.1"/>
    <property type="molecule type" value="Genomic_DNA"/>
</dbReference>
<evidence type="ECO:0000256" key="2">
    <source>
        <dbReference type="SAM" id="Phobius"/>
    </source>
</evidence>
<keyword evidence="2" id="KW-1133">Transmembrane helix</keyword>
<organism evidence="3 4">
    <name type="scientific">Eiseniibacteriota bacterium</name>
    <dbReference type="NCBI Taxonomy" id="2212470"/>
    <lineage>
        <taxon>Bacteria</taxon>
        <taxon>Candidatus Eiseniibacteriota</taxon>
    </lineage>
</organism>
<evidence type="ECO:0000313" key="4">
    <source>
        <dbReference type="Proteomes" id="UP000317716"/>
    </source>
</evidence>
<protein>
    <recommendedName>
        <fullName evidence="5">SH3 domain-containing protein</fullName>
    </recommendedName>
</protein>
<dbReference type="Pfam" id="PF06347">
    <property type="entry name" value="SH3_4"/>
    <property type="match status" value="1"/>
</dbReference>
<dbReference type="InterPro" id="IPR010466">
    <property type="entry name" value="DUF1058"/>
</dbReference>
<accession>A0A538T412</accession>
<proteinExistence type="predicted"/>
<dbReference type="SUPFAM" id="SSF48452">
    <property type="entry name" value="TPR-like"/>
    <property type="match status" value="1"/>
</dbReference>
<feature type="region of interest" description="Disordered" evidence="1">
    <location>
        <begin position="1"/>
        <end position="37"/>
    </location>
</feature>
<reference evidence="3 4" key="1">
    <citation type="journal article" date="2019" name="Nat. Microbiol.">
        <title>Mediterranean grassland soil C-N compound turnover is dependent on rainfall and depth, and is mediated by genomically divergent microorganisms.</title>
        <authorList>
            <person name="Diamond S."/>
            <person name="Andeer P.F."/>
            <person name="Li Z."/>
            <person name="Crits-Christoph A."/>
            <person name="Burstein D."/>
            <person name="Anantharaman K."/>
            <person name="Lane K.R."/>
            <person name="Thomas B.C."/>
            <person name="Pan C."/>
            <person name="Northen T.R."/>
            <person name="Banfield J.F."/>
        </authorList>
    </citation>
    <scope>NUCLEOTIDE SEQUENCE [LARGE SCALE GENOMIC DNA]</scope>
    <source>
        <strain evidence="3">WS_2</strain>
    </source>
</reference>
<name>A0A538T412_UNCEI</name>
<dbReference type="Proteomes" id="UP000317716">
    <property type="component" value="Unassembled WGS sequence"/>
</dbReference>
<evidence type="ECO:0000256" key="1">
    <source>
        <dbReference type="SAM" id="MobiDB-lite"/>
    </source>
</evidence>
<keyword evidence="2" id="KW-0472">Membrane</keyword>
<feature type="transmembrane region" description="Helical" evidence="2">
    <location>
        <begin position="144"/>
        <end position="163"/>
    </location>
</feature>
<dbReference type="InterPro" id="IPR011990">
    <property type="entry name" value="TPR-like_helical_dom_sf"/>
</dbReference>
<sequence>MQASQSARAPAPEPAFPGAQASPPAPPTAAAPEGTPQQRFRRAGELARGGDDPGAIAIYQDLAASGNESATLYWNWAQAASARGGVGEALWALLRARELDPADRAVAREIERLRESANLDRAELAPDPLASLARASRRFRLDRVAVLLLAMSLAAHVGIKLRSARLAPLAWTTLALGLAFAAVPAAGALARPTGAVVRRGAPLFDAASPTAETVGALREGEVLPILETSGGYVRVEDSSGARGWALATDVRPLTQAPRPRS</sequence>
<keyword evidence="2" id="KW-0812">Transmembrane</keyword>
<feature type="transmembrane region" description="Helical" evidence="2">
    <location>
        <begin position="169"/>
        <end position="190"/>
    </location>
</feature>
<gene>
    <name evidence="3" type="ORF">E6K72_02640</name>
</gene>
<comment type="caution">
    <text evidence="3">The sequence shown here is derived from an EMBL/GenBank/DDBJ whole genome shotgun (WGS) entry which is preliminary data.</text>
</comment>
<dbReference type="Gene3D" id="1.25.40.10">
    <property type="entry name" value="Tetratricopeptide repeat domain"/>
    <property type="match status" value="1"/>
</dbReference>
<evidence type="ECO:0000313" key="3">
    <source>
        <dbReference type="EMBL" id="TMQ58378.1"/>
    </source>
</evidence>
<evidence type="ECO:0008006" key="5">
    <source>
        <dbReference type="Google" id="ProtNLM"/>
    </source>
</evidence>
<dbReference type="AlphaFoldDB" id="A0A538T412"/>